<keyword evidence="3" id="KW-1185">Reference proteome</keyword>
<comment type="caution">
    <text evidence="2">The sequence shown here is derived from an EMBL/GenBank/DDBJ whole genome shotgun (WGS) entry which is preliminary data.</text>
</comment>
<feature type="compositionally biased region" description="Polar residues" evidence="1">
    <location>
        <begin position="34"/>
        <end position="48"/>
    </location>
</feature>
<name>A0ABS8LE13_9XANT</name>
<dbReference type="Proteomes" id="UP001430544">
    <property type="component" value="Unassembled WGS sequence"/>
</dbReference>
<feature type="region of interest" description="Disordered" evidence="1">
    <location>
        <begin position="19"/>
        <end position="48"/>
    </location>
</feature>
<gene>
    <name evidence="2" type="ORF">LN473_18820</name>
</gene>
<evidence type="ECO:0000256" key="1">
    <source>
        <dbReference type="SAM" id="MobiDB-lite"/>
    </source>
</evidence>
<dbReference type="RefSeq" id="WP_155767431.1">
    <property type="nucleotide sequence ID" value="NZ_CP018470.1"/>
</dbReference>
<evidence type="ECO:0000313" key="3">
    <source>
        <dbReference type="Proteomes" id="UP001430544"/>
    </source>
</evidence>
<dbReference type="EMBL" id="JAJIUN010000085">
    <property type="protein sequence ID" value="MCC8623993.1"/>
    <property type="molecule type" value="Genomic_DNA"/>
</dbReference>
<organism evidence="2 3">
    <name type="scientific">Xanthomonas vesicatoria</name>
    <dbReference type="NCBI Taxonomy" id="56460"/>
    <lineage>
        <taxon>Bacteria</taxon>
        <taxon>Pseudomonadati</taxon>
        <taxon>Pseudomonadota</taxon>
        <taxon>Gammaproteobacteria</taxon>
        <taxon>Lysobacterales</taxon>
        <taxon>Lysobacteraceae</taxon>
        <taxon>Xanthomonas</taxon>
    </lineage>
</organism>
<sequence>MSSPLAGHAVNLPWGLDGGIHAANGPAIGEDTATDSWSAKNEITAPDN</sequence>
<accession>A0ABS8LE13</accession>
<protein>
    <submittedName>
        <fullName evidence="2">Uncharacterized protein</fullName>
    </submittedName>
</protein>
<reference evidence="2" key="1">
    <citation type="submission" date="2021-11" db="EMBL/GenBank/DDBJ databases">
        <title>Genome resources and taxonomic validation of 89 Xanthomonas strains.</title>
        <authorList>
            <person name="Tambong J.T."/>
        </authorList>
    </citation>
    <scope>NUCLEOTIDE SEQUENCE</scope>
    <source>
        <strain evidence="2">Bv 5-4A</strain>
    </source>
</reference>
<evidence type="ECO:0000313" key="2">
    <source>
        <dbReference type="EMBL" id="MCC8623993.1"/>
    </source>
</evidence>
<proteinExistence type="predicted"/>